<dbReference type="EMBL" id="JAAAHY010000374">
    <property type="protein sequence ID" value="KAF9964357.1"/>
    <property type="molecule type" value="Genomic_DNA"/>
</dbReference>
<evidence type="ECO:0000256" key="1">
    <source>
        <dbReference type="SAM" id="MobiDB-lite"/>
    </source>
</evidence>
<comment type="caution">
    <text evidence="2">The sequence shown here is derived from an EMBL/GenBank/DDBJ whole genome shotgun (WGS) entry which is preliminary data.</text>
</comment>
<dbReference type="AlphaFoldDB" id="A0A9P6JB34"/>
<keyword evidence="3" id="KW-1185">Reference proteome</keyword>
<sequence length="135" mass="14125">MQQPFDGGEEVLKNFDIFSSNTTSFVTPSICDALSKHSMFDNDHFIINGEKVFVPILAPSVPRDSKVAIFRMRDGPLVLVPVATAVPEESTTPAVAAATVSVPLPTSSFACPVPDPTPASSSKPGSPAPVSTPSL</sequence>
<feature type="region of interest" description="Disordered" evidence="1">
    <location>
        <begin position="111"/>
        <end position="135"/>
    </location>
</feature>
<feature type="compositionally biased region" description="Low complexity" evidence="1">
    <location>
        <begin position="118"/>
        <end position="135"/>
    </location>
</feature>
<accession>A0A9P6JB34</accession>
<gene>
    <name evidence="2" type="ORF">BGZ70_006579</name>
</gene>
<evidence type="ECO:0000313" key="2">
    <source>
        <dbReference type="EMBL" id="KAF9964357.1"/>
    </source>
</evidence>
<reference evidence="2" key="1">
    <citation type="journal article" date="2020" name="Fungal Divers.">
        <title>Resolving the Mortierellaceae phylogeny through synthesis of multi-gene phylogenetics and phylogenomics.</title>
        <authorList>
            <person name="Vandepol N."/>
            <person name="Liber J."/>
            <person name="Desiro A."/>
            <person name="Na H."/>
            <person name="Kennedy M."/>
            <person name="Barry K."/>
            <person name="Grigoriev I.V."/>
            <person name="Miller A.N."/>
            <person name="O'Donnell K."/>
            <person name="Stajich J.E."/>
            <person name="Bonito G."/>
        </authorList>
    </citation>
    <scope>NUCLEOTIDE SEQUENCE</scope>
    <source>
        <strain evidence="2">CK1249</strain>
    </source>
</reference>
<organism evidence="2 3">
    <name type="scientific">Mortierella alpina</name>
    <name type="common">Oleaginous fungus</name>
    <name type="synonym">Mortierella renispora</name>
    <dbReference type="NCBI Taxonomy" id="64518"/>
    <lineage>
        <taxon>Eukaryota</taxon>
        <taxon>Fungi</taxon>
        <taxon>Fungi incertae sedis</taxon>
        <taxon>Mucoromycota</taxon>
        <taxon>Mortierellomycotina</taxon>
        <taxon>Mortierellomycetes</taxon>
        <taxon>Mortierellales</taxon>
        <taxon>Mortierellaceae</taxon>
        <taxon>Mortierella</taxon>
    </lineage>
</organism>
<protein>
    <submittedName>
        <fullName evidence="2">Uncharacterized protein</fullName>
    </submittedName>
</protein>
<dbReference type="Proteomes" id="UP000738359">
    <property type="component" value="Unassembled WGS sequence"/>
</dbReference>
<name>A0A9P6JB34_MORAP</name>
<evidence type="ECO:0000313" key="3">
    <source>
        <dbReference type="Proteomes" id="UP000738359"/>
    </source>
</evidence>
<proteinExistence type="predicted"/>